<gene>
    <name evidence="1" type="ORF">B9479_002792</name>
</gene>
<proteinExistence type="predicted"/>
<protein>
    <submittedName>
        <fullName evidence="1">Uncharacterized protein</fullName>
    </submittedName>
</protein>
<dbReference type="AlphaFoldDB" id="A0A5D3AYW8"/>
<accession>A0A5D3AYW8</accession>
<organism evidence="1 2">
    <name type="scientific">Cryptococcus floricola</name>
    <dbReference type="NCBI Taxonomy" id="2591691"/>
    <lineage>
        <taxon>Eukaryota</taxon>
        <taxon>Fungi</taxon>
        <taxon>Dikarya</taxon>
        <taxon>Basidiomycota</taxon>
        <taxon>Agaricomycotina</taxon>
        <taxon>Tremellomycetes</taxon>
        <taxon>Tremellales</taxon>
        <taxon>Cryptococcaceae</taxon>
        <taxon>Cryptococcus</taxon>
    </lineage>
</organism>
<keyword evidence="2" id="KW-1185">Reference proteome</keyword>
<sequence>MNLQARPAIPHSLLGFSTEYTPVVDGTVQTMFNVFRPAREIKTELGRYRLLSPSAAM</sequence>
<name>A0A5D3AYW8_9TREE</name>
<dbReference type="EMBL" id="NIDF01000023">
    <property type="protein sequence ID" value="TYJ56545.1"/>
    <property type="molecule type" value="Genomic_DNA"/>
</dbReference>
<evidence type="ECO:0000313" key="1">
    <source>
        <dbReference type="EMBL" id="TYJ56545.1"/>
    </source>
</evidence>
<dbReference type="Proteomes" id="UP000322245">
    <property type="component" value="Unassembled WGS sequence"/>
</dbReference>
<comment type="caution">
    <text evidence="1">The sequence shown here is derived from an EMBL/GenBank/DDBJ whole genome shotgun (WGS) entry which is preliminary data.</text>
</comment>
<evidence type="ECO:0000313" key="2">
    <source>
        <dbReference type="Proteomes" id="UP000322245"/>
    </source>
</evidence>
<reference evidence="1 2" key="1">
    <citation type="submission" date="2017-05" db="EMBL/GenBank/DDBJ databases">
        <title>The Genome Sequence of Tsuchiyaea wingfieldii DSM 27421.</title>
        <authorList>
            <person name="Cuomo C."/>
            <person name="Passer A."/>
            <person name="Billmyre B."/>
            <person name="Heitman J."/>
        </authorList>
    </citation>
    <scope>NUCLEOTIDE SEQUENCE [LARGE SCALE GENOMIC DNA]</scope>
    <source>
        <strain evidence="1 2">DSM 27421</strain>
    </source>
</reference>